<comment type="similarity">
    <text evidence="1">Belongs to the ROK (NagC/XylR) family.</text>
</comment>
<dbReference type="Pfam" id="PF13412">
    <property type="entry name" value="HTH_24"/>
    <property type="match status" value="1"/>
</dbReference>
<dbReference type="InterPro" id="IPR000600">
    <property type="entry name" value="ROK"/>
</dbReference>
<sequence>MSDHNTPDGAGQAFSRIYNRRLVFELLHQNGPLSRVDIAQRIGLKPQTISGITRELLDQGLIREAGRSTGLRGQPQIYLAPNPEAGYALGLHVDRGQITAVLGDLLLNIVGRLDWSGDTTDPAASMAVMTHMVCQLLADSNIEHSAVWGLGLVLPTLNADIYEIEMCMPGWELWRDIDLAHELTTQLKIPVLTENDATAAAIGTLLHHSAGSLRNFVLIYIGYGTGAGIVVDGMPVKGVRGNAGEFGLLPAPDGEGVIDDRLSLHAVARLLERPVEELTPEALSELHHHRDSRLMHWMEEAARILRYLVSIMETAFDPETVLLGGALPESILSALVERSYPLLSSLSALRVRDVPRFSITHLVTDGPVIGGMCLPIFVNTRSDFRNLYIRHVAGDERPFDHR</sequence>
<dbReference type="RefSeq" id="WP_061471286.1">
    <property type="nucleotide sequence ID" value="NZ_LHZU01000122.1"/>
</dbReference>
<dbReference type="Gene3D" id="1.10.10.10">
    <property type="entry name" value="Winged helix-like DNA-binding domain superfamily/Winged helix DNA-binding domain"/>
    <property type="match status" value="1"/>
</dbReference>
<dbReference type="Pfam" id="PF00480">
    <property type="entry name" value="ROK"/>
    <property type="match status" value="1"/>
</dbReference>
<dbReference type="Gene3D" id="3.30.420.40">
    <property type="match status" value="2"/>
</dbReference>
<reference evidence="2 3" key="1">
    <citation type="submission" date="2015-06" db="EMBL/GenBank/DDBJ databases">
        <title>Improved classification and identification of acetic acid bacteria using matrix-assisted laser desorption/ionization time-of-flight mass spectrometry; Gluconobacter nephelii and Gluconobacter uchimurae are later heterotypic synonyms of Gluconobacter japonicus and Gluconobacter oxydans, respectively.</title>
        <authorList>
            <person name="Li L."/>
            <person name="Cleenwerck I."/>
            <person name="De Vuyst L."/>
            <person name="Vandamme P."/>
        </authorList>
    </citation>
    <scope>NUCLEOTIDE SEQUENCE [LARGE SCALE GENOMIC DNA]</scope>
    <source>
        <strain evidence="2 3">LMG 23690</strain>
    </source>
</reference>
<comment type="caution">
    <text evidence="2">The sequence shown here is derived from an EMBL/GenBank/DDBJ whole genome shotgun (WGS) entry which is preliminary data.</text>
</comment>
<protein>
    <submittedName>
        <fullName evidence="2">Sugar ABC transporter permease</fullName>
    </submittedName>
</protein>
<gene>
    <name evidence="2" type="ORF">AD948_07050</name>
</gene>
<evidence type="ECO:0000313" key="3">
    <source>
        <dbReference type="Proteomes" id="UP000075360"/>
    </source>
</evidence>
<dbReference type="OrthoDB" id="49685at2"/>
<dbReference type="SUPFAM" id="SSF53067">
    <property type="entry name" value="Actin-like ATPase domain"/>
    <property type="match status" value="1"/>
</dbReference>
<dbReference type="InterPro" id="IPR036390">
    <property type="entry name" value="WH_DNA-bd_sf"/>
</dbReference>
<dbReference type="InterPro" id="IPR036388">
    <property type="entry name" value="WH-like_DNA-bd_sf"/>
</dbReference>
<dbReference type="PATRIC" id="fig|446692.4.peg.3537"/>
<dbReference type="SUPFAM" id="SSF46785">
    <property type="entry name" value="Winged helix' DNA-binding domain"/>
    <property type="match status" value="1"/>
</dbReference>
<name>A0A149U396_9PROT</name>
<dbReference type="AlphaFoldDB" id="A0A149U396"/>
<dbReference type="PANTHER" id="PTHR18964:SF149">
    <property type="entry name" value="BIFUNCTIONAL UDP-N-ACETYLGLUCOSAMINE 2-EPIMERASE_N-ACETYLMANNOSAMINE KINASE"/>
    <property type="match status" value="1"/>
</dbReference>
<dbReference type="EMBL" id="LHZU01000122">
    <property type="protein sequence ID" value="KXV59934.1"/>
    <property type="molecule type" value="Genomic_DNA"/>
</dbReference>
<evidence type="ECO:0000313" key="2">
    <source>
        <dbReference type="EMBL" id="KXV59934.1"/>
    </source>
</evidence>
<organism evidence="2 3">
    <name type="scientific">Acetobacter senegalensis</name>
    <dbReference type="NCBI Taxonomy" id="446692"/>
    <lineage>
        <taxon>Bacteria</taxon>
        <taxon>Pseudomonadati</taxon>
        <taxon>Pseudomonadota</taxon>
        <taxon>Alphaproteobacteria</taxon>
        <taxon>Acetobacterales</taxon>
        <taxon>Acetobacteraceae</taxon>
        <taxon>Acetobacter</taxon>
    </lineage>
</organism>
<proteinExistence type="inferred from homology"/>
<dbReference type="PANTHER" id="PTHR18964">
    <property type="entry name" value="ROK (REPRESSOR, ORF, KINASE) FAMILY"/>
    <property type="match status" value="1"/>
</dbReference>
<evidence type="ECO:0000256" key="1">
    <source>
        <dbReference type="ARBA" id="ARBA00006479"/>
    </source>
</evidence>
<dbReference type="Proteomes" id="UP000075360">
    <property type="component" value="Unassembled WGS sequence"/>
</dbReference>
<accession>A0A149U396</accession>
<dbReference type="InterPro" id="IPR043129">
    <property type="entry name" value="ATPase_NBD"/>
</dbReference>